<dbReference type="EMBL" id="RBKU01000001">
    <property type="protein sequence ID" value="RKR82095.1"/>
    <property type="molecule type" value="Genomic_DNA"/>
</dbReference>
<accession>A0A495IZF1</accession>
<evidence type="ECO:0000313" key="1">
    <source>
        <dbReference type="EMBL" id="RKR82095.1"/>
    </source>
</evidence>
<sequence length="95" mass="10606">MMRIIENKSRVTGVVEYFEPPTVAGDHRVLKLRVTRVASVPGYPQLFKVGIGEQAAINIRKEEWDDAIMPGQTLSFDVKAGGPDLFFGEDLNRES</sequence>
<gene>
    <name evidence="1" type="ORF">BDD43_2262</name>
</gene>
<keyword evidence="2" id="KW-1185">Reference proteome</keyword>
<proteinExistence type="predicted"/>
<evidence type="ECO:0000313" key="2">
    <source>
        <dbReference type="Proteomes" id="UP000268007"/>
    </source>
</evidence>
<dbReference type="RefSeq" id="WP_121197723.1">
    <property type="nucleotide sequence ID" value="NZ_RBKU01000001.1"/>
</dbReference>
<dbReference type="Proteomes" id="UP000268007">
    <property type="component" value="Unassembled WGS sequence"/>
</dbReference>
<organism evidence="1 2">
    <name type="scientific">Mucilaginibacter gracilis</name>
    <dbReference type="NCBI Taxonomy" id="423350"/>
    <lineage>
        <taxon>Bacteria</taxon>
        <taxon>Pseudomonadati</taxon>
        <taxon>Bacteroidota</taxon>
        <taxon>Sphingobacteriia</taxon>
        <taxon>Sphingobacteriales</taxon>
        <taxon>Sphingobacteriaceae</taxon>
        <taxon>Mucilaginibacter</taxon>
    </lineage>
</organism>
<name>A0A495IZF1_9SPHI</name>
<comment type="caution">
    <text evidence="1">The sequence shown here is derived from an EMBL/GenBank/DDBJ whole genome shotgun (WGS) entry which is preliminary data.</text>
</comment>
<dbReference type="AlphaFoldDB" id="A0A495IZF1"/>
<reference evidence="1 2" key="1">
    <citation type="submission" date="2018-10" db="EMBL/GenBank/DDBJ databases">
        <title>Genomic Encyclopedia of Archaeal and Bacterial Type Strains, Phase II (KMG-II): from individual species to whole genera.</title>
        <authorList>
            <person name="Goeker M."/>
        </authorList>
    </citation>
    <scope>NUCLEOTIDE SEQUENCE [LARGE SCALE GENOMIC DNA]</scope>
    <source>
        <strain evidence="1 2">DSM 18602</strain>
    </source>
</reference>
<protein>
    <submittedName>
        <fullName evidence="1">Uncharacterized protein</fullName>
    </submittedName>
</protein>